<organism evidence="2">
    <name type="scientific">marine metagenome</name>
    <dbReference type="NCBI Taxonomy" id="408172"/>
    <lineage>
        <taxon>unclassified sequences</taxon>
        <taxon>metagenomes</taxon>
        <taxon>ecological metagenomes</taxon>
    </lineage>
</organism>
<protein>
    <recommendedName>
        <fullName evidence="1">VWFA domain-containing protein</fullName>
    </recommendedName>
</protein>
<evidence type="ECO:0000313" key="2">
    <source>
        <dbReference type="EMBL" id="SUZ86719.1"/>
    </source>
</evidence>
<gene>
    <name evidence="2" type="ORF">METZ01_LOCUS39573</name>
</gene>
<dbReference type="CDD" id="cd00198">
    <property type="entry name" value="vWFA"/>
    <property type="match status" value="1"/>
</dbReference>
<reference evidence="2" key="1">
    <citation type="submission" date="2018-05" db="EMBL/GenBank/DDBJ databases">
        <authorList>
            <person name="Lanie J.A."/>
            <person name="Ng W.-L."/>
            <person name="Kazmierczak K.M."/>
            <person name="Andrzejewski T.M."/>
            <person name="Davidsen T.M."/>
            <person name="Wayne K.J."/>
            <person name="Tettelin H."/>
            <person name="Glass J.I."/>
            <person name="Rusch D."/>
            <person name="Podicherti R."/>
            <person name="Tsui H.-C.T."/>
            <person name="Winkler M.E."/>
        </authorList>
    </citation>
    <scope>NUCLEOTIDE SEQUENCE</scope>
</reference>
<sequence length="430" mass="47618">MRFTTYSKYKGRWLDALNLESLLEMLSDFLMDGGFAGGAHYHPYWGWSGTEDPNSTDSLKHALLKALIESGQLTQDMLEELRGEGEGDQSVQQQIAQMLDDLIQRMAEAGYINLETGNTQLPGATYDVTGHGKIDEAKQAAQQMQFNLTQKGMDFLGHSALKGLMSAIGKASAGAHDTPHLATGIEAEAASKPYEFGDTLNLDIPATLKKAIEREGLSIPLELKYGDLMVHQAEYRSSCATVLMLDVSHSMILYGEDRFTPAKRVALAMSHMIRAQFPGDSLRVITFGDRAQEIPLSQLSKAQVGPFHTNTAEGFEMSRRLLLGQKKDMRQIIMITDGKPSAMTLPDGRVYTNSGALDPNILKRTFQEVTACRKAGILINTFMLANDPYLVQFVQKVSEIARGKAYFTNTMTLGQSIMMDFLRNKRRNIS</sequence>
<dbReference type="InterPro" id="IPR002035">
    <property type="entry name" value="VWF_A"/>
</dbReference>
<dbReference type="AlphaFoldDB" id="A0A381R7F2"/>
<evidence type="ECO:0000259" key="1">
    <source>
        <dbReference type="Pfam" id="PF13519"/>
    </source>
</evidence>
<dbReference type="EMBL" id="UINC01001695">
    <property type="protein sequence ID" value="SUZ86719.1"/>
    <property type="molecule type" value="Genomic_DNA"/>
</dbReference>
<proteinExistence type="predicted"/>
<dbReference type="SUPFAM" id="SSF53300">
    <property type="entry name" value="vWA-like"/>
    <property type="match status" value="1"/>
</dbReference>
<dbReference type="Pfam" id="PF13519">
    <property type="entry name" value="VWA_2"/>
    <property type="match status" value="1"/>
</dbReference>
<dbReference type="Gene3D" id="3.40.50.410">
    <property type="entry name" value="von Willebrand factor, type A domain"/>
    <property type="match status" value="1"/>
</dbReference>
<dbReference type="InterPro" id="IPR036465">
    <property type="entry name" value="vWFA_dom_sf"/>
</dbReference>
<name>A0A381R7F2_9ZZZZ</name>
<feature type="domain" description="VWFA" evidence="1">
    <location>
        <begin position="241"/>
        <end position="339"/>
    </location>
</feature>
<accession>A0A381R7F2</accession>